<dbReference type="EMBL" id="AHON02000089">
    <property type="protein sequence ID" value="EKO31749.1"/>
    <property type="molecule type" value="Genomic_DNA"/>
</dbReference>
<proteinExistence type="predicted"/>
<sequence length="53" mass="5847">MGRALKRSTLRGFVYKKFGNNGSFANRIRCSRFLLKPVGLQFAAAIASVSLVK</sequence>
<dbReference type="AlphaFoldDB" id="A0A0E2BA35"/>
<gene>
    <name evidence="1" type="ORF">LEP1GSC179_0890</name>
</gene>
<reference evidence="1" key="1">
    <citation type="submission" date="2012-10" db="EMBL/GenBank/DDBJ databases">
        <authorList>
            <person name="Harkins D.M."/>
            <person name="Durkin A.S."/>
            <person name="Brinkac L.M."/>
            <person name="Haft D.H."/>
            <person name="Selengut J.D."/>
            <person name="Sanka R."/>
            <person name="DePew J."/>
            <person name="Purushe J."/>
            <person name="Matthias M.A."/>
            <person name="Vinetz J.M."/>
            <person name="Sutton G.G."/>
            <person name="Nierman W.C."/>
            <person name="Fouts D.E."/>
        </authorList>
    </citation>
    <scope>NUCLEOTIDE SEQUENCE [LARGE SCALE GENOMIC DNA]</scope>
    <source>
        <strain evidence="1">MOR084</strain>
    </source>
</reference>
<keyword evidence="2" id="KW-1185">Reference proteome</keyword>
<name>A0A0E2BA35_9LEPT</name>
<comment type="caution">
    <text evidence="1">The sequence shown here is derived from an EMBL/GenBank/DDBJ whole genome shotgun (WGS) entry which is preliminary data.</text>
</comment>
<evidence type="ECO:0000313" key="1">
    <source>
        <dbReference type="EMBL" id="EKO31749.1"/>
    </source>
</evidence>
<evidence type="ECO:0000313" key="2">
    <source>
        <dbReference type="Proteomes" id="UP000006329"/>
    </source>
</evidence>
<dbReference type="Proteomes" id="UP000006329">
    <property type="component" value="Unassembled WGS sequence"/>
</dbReference>
<organism evidence="1 2">
    <name type="scientific">Leptospira santarosai str. MOR084</name>
    <dbReference type="NCBI Taxonomy" id="1049984"/>
    <lineage>
        <taxon>Bacteria</taxon>
        <taxon>Pseudomonadati</taxon>
        <taxon>Spirochaetota</taxon>
        <taxon>Spirochaetia</taxon>
        <taxon>Leptospirales</taxon>
        <taxon>Leptospiraceae</taxon>
        <taxon>Leptospira</taxon>
    </lineage>
</organism>
<accession>A0A0E2BA35</accession>
<protein>
    <submittedName>
        <fullName evidence="1">Uncharacterized protein</fullName>
    </submittedName>
</protein>